<sequence>MLERNKLDSPLISALVERWTPEAHTFHIPYGKCTITLEDVSLQHYLPVNGEVITGPMISADWIVTCKQLLGKVSNKFKG</sequence>
<dbReference type="PANTHER" id="PTHR46033">
    <property type="entry name" value="PROTEIN MAIN-LIKE 2"/>
    <property type="match status" value="1"/>
</dbReference>
<name>A0A7J9E2D9_9ROSI</name>
<gene>
    <name evidence="2" type="ORF">Gotri_015752</name>
</gene>
<reference evidence="2 3" key="1">
    <citation type="journal article" date="2019" name="Genome Biol. Evol.">
        <title>Insights into the evolution of the New World diploid cottons (Gossypium, subgenus Houzingenia) based on genome sequencing.</title>
        <authorList>
            <person name="Grover C.E."/>
            <person name="Arick M.A. 2nd"/>
            <person name="Thrash A."/>
            <person name="Conover J.L."/>
            <person name="Sanders W.S."/>
            <person name="Peterson D.G."/>
            <person name="Frelichowski J.E."/>
            <person name="Scheffler J.A."/>
            <person name="Scheffler B.E."/>
            <person name="Wendel J.F."/>
        </authorList>
    </citation>
    <scope>NUCLEOTIDE SEQUENCE [LARGE SCALE GENOMIC DNA]</scope>
    <source>
        <strain evidence="2">8</strain>
        <tissue evidence="2">Leaf</tissue>
    </source>
</reference>
<protein>
    <recommendedName>
        <fullName evidence="1">Aminotransferase-like plant mobile domain-containing protein</fullName>
    </recommendedName>
</protein>
<evidence type="ECO:0000313" key="2">
    <source>
        <dbReference type="EMBL" id="MBA0766735.1"/>
    </source>
</evidence>
<dbReference type="Proteomes" id="UP000593568">
    <property type="component" value="Unassembled WGS sequence"/>
</dbReference>
<dbReference type="Pfam" id="PF10536">
    <property type="entry name" value="PMD"/>
    <property type="match status" value="1"/>
</dbReference>
<accession>A0A7J9E2D9</accession>
<keyword evidence="3" id="KW-1185">Reference proteome</keyword>
<comment type="caution">
    <text evidence="2">The sequence shown here is derived from an EMBL/GenBank/DDBJ whole genome shotgun (WGS) entry which is preliminary data.</text>
</comment>
<dbReference type="PANTHER" id="PTHR46033:SF8">
    <property type="entry name" value="PROTEIN MAINTENANCE OF MERISTEMS-LIKE"/>
    <property type="match status" value="1"/>
</dbReference>
<dbReference type="EMBL" id="JABEZW010000006">
    <property type="protein sequence ID" value="MBA0766735.1"/>
    <property type="molecule type" value="Genomic_DNA"/>
</dbReference>
<dbReference type="InterPro" id="IPR044824">
    <property type="entry name" value="MAIN-like"/>
</dbReference>
<proteinExistence type="predicted"/>
<evidence type="ECO:0000259" key="1">
    <source>
        <dbReference type="Pfam" id="PF10536"/>
    </source>
</evidence>
<dbReference type="GO" id="GO:0010073">
    <property type="term" value="P:meristem maintenance"/>
    <property type="evidence" value="ECO:0007669"/>
    <property type="project" value="InterPro"/>
</dbReference>
<dbReference type="AlphaFoldDB" id="A0A7J9E2D9"/>
<feature type="domain" description="Aminotransferase-like plant mobile" evidence="1">
    <location>
        <begin position="3"/>
        <end position="75"/>
    </location>
</feature>
<dbReference type="InterPro" id="IPR019557">
    <property type="entry name" value="AminoTfrase-like_pln_mobile"/>
</dbReference>
<organism evidence="2 3">
    <name type="scientific">Gossypium trilobum</name>
    <dbReference type="NCBI Taxonomy" id="34281"/>
    <lineage>
        <taxon>Eukaryota</taxon>
        <taxon>Viridiplantae</taxon>
        <taxon>Streptophyta</taxon>
        <taxon>Embryophyta</taxon>
        <taxon>Tracheophyta</taxon>
        <taxon>Spermatophyta</taxon>
        <taxon>Magnoliopsida</taxon>
        <taxon>eudicotyledons</taxon>
        <taxon>Gunneridae</taxon>
        <taxon>Pentapetalae</taxon>
        <taxon>rosids</taxon>
        <taxon>malvids</taxon>
        <taxon>Malvales</taxon>
        <taxon>Malvaceae</taxon>
        <taxon>Malvoideae</taxon>
        <taxon>Gossypium</taxon>
    </lineage>
</organism>
<evidence type="ECO:0000313" key="3">
    <source>
        <dbReference type="Proteomes" id="UP000593568"/>
    </source>
</evidence>